<gene>
    <name evidence="1" type="ORF">QP018_06045</name>
</gene>
<dbReference type="InterPro" id="IPR022304">
    <property type="entry name" value="ICE_PFGI_1_ParB"/>
</dbReference>
<reference evidence="1 2" key="1">
    <citation type="submission" date="2023-06" db="EMBL/GenBank/DDBJ databases">
        <title>Complete Genome Sequence of Gallibacterium anatis Strain BJF12, Isolated from a chicken with diarrhea.</title>
        <authorList>
            <person name="Guo F."/>
            <person name="Bu W."/>
            <person name="Xu F."/>
            <person name="Wen T."/>
        </authorList>
    </citation>
    <scope>NUCLEOTIDE SEQUENCE [LARGE SCALE GENOMIC DNA]</scope>
    <source>
        <strain evidence="1 2">BJF12</strain>
    </source>
</reference>
<dbReference type="GO" id="GO:0045881">
    <property type="term" value="P:positive regulation of sporulation resulting in formation of a cellular spore"/>
    <property type="evidence" value="ECO:0007669"/>
    <property type="project" value="TreeGrafter"/>
</dbReference>
<dbReference type="EMBL" id="CP126975">
    <property type="protein sequence ID" value="WIM80788.1"/>
    <property type="molecule type" value="Genomic_DNA"/>
</dbReference>
<organism evidence="1 2">
    <name type="scientific">Gallibacterium anatis</name>
    <dbReference type="NCBI Taxonomy" id="750"/>
    <lineage>
        <taxon>Bacteria</taxon>
        <taxon>Pseudomonadati</taxon>
        <taxon>Pseudomonadota</taxon>
        <taxon>Gammaproteobacteria</taxon>
        <taxon>Pasteurellales</taxon>
        <taxon>Pasteurellaceae</taxon>
        <taxon>Gallibacterium</taxon>
    </lineage>
</organism>
<accession>A0AAX3XF06</accession>
<dbReference type="InterPro" id="IPR036086">
    <property type="entry name" value="ParB/Sulfiredoxin_sf"/>
</dbReference>
<keyword evidence="2" id="KW-1185">Reference proteome</keyword>
<dbReference type="PANTHER" id="PTHR33375:SF1">
    <property type="entry name" value="CHROMOSOME-PARTITIONING PROTEIN PARB-RELATED"/>
    <property type="match status" value="1"/>
</dbReference>
<dbReference type="Proteomes" id="UP001226750">
    <property type="component" value="Chromosome"/>
</dbReference>
<dbReference type="NCBIfam" id="TIGR03764">
    <property type="entry name" value="ICE_PFGI_1_parB"/>
    <property type="match status" value="1"/>
</dbReference>
<protein>
    <submittedName>
        <fullName evidence="1">ParB N-terminal domain-containing protein</fullName>
    </submittedName>
</protein>
<evidence type="ECO:0000313" key="1">
    <source>
        <dbReference type="EMBL" id="WIM80788.1"/>
    </source>
</evidence>
<name>A0AAX3XF06_9PAST</name>
<dbReference type="RefSeq" id="WP_222593752.1">
    <property type="nucleotide sequence ID" value="NZ_CP126975.1"/>
</dbReference>
<dbReference type="SUPFAM" id="SSF110849">
    <property type="entry name" value="ParB/Sulfiredoxin"/>
    <property type="match status" value="1"/>
</dbReference>
<dbReference type="AlphaFoldDB" id="A0AAX3XF06"/>
<dbReference type="PANTHER" id="PTHR33375">
    <property type="entry name" value="CHROMOSOME-PARTITIONING PROTEIN PARB-RELATED"/>
    <property type="match status" value="1"/>
</dbReference>
<dbReference type="GO" id="GO:0007059">
    <property type="term" value="P:chromosome segregation"/>
    <property type="evidence" value="ECO:0007669"/>
    <property type="project" value="TreeGrafter"/>
</dbReference>
<dbReference type="GO" id="GO:0005694">
    <property type="term" value="C:chromosome"/>
    <property type="evidence" value="ECO:0007669"/>
    <property type="project" value="TreeGrafter"/>
</dbReference>
<evidence type="ECO:0000313" key="2">
    <source>
        <dbReference type="Proteomes" id="UP001226750"/>
    </source>
</evidence>
<proteinExistence type="predicted"/>
<sequence>MNTKNKKLSDAVARNLNVAPMVNTSPSYVGAAATHYPTTSQYITVTLDKLRPYEHNPRKTRNPNFEMIKESIRRRGLDHKPNITQRPGEPFYIIADGGNTRIQALKELFSETQDQRFWAIECLYKPWKGETADSVEAELDLLIGHLIENDTRADLTFIEKALGIQQAKEYYEKKVEKQLSSRDLSSALENDGYIISQVLITKMERCIKYLYPFIPDVLFNGLGHSPIDKLLAIRNNALEVWQQYQFDTDITFEAIWQNSLSRCNDDHPFNVKTFQDALINEMTDALEGKVSYEMLYMEVDLDERKFQKLAKKQQEIDAQIQHSEEDVARFQQQQLEKSLSEPVQPVEMTELESTSAITPIFDERTENAEKNDRTFVEDVSHDSLETEVVNDMVNTETVDEVSNSEPTQDLAQQFAQNYGITPGMSIQAQREQQAIANGLEFACVGRQPVADIWQVYPSRQHKAEAYSLALDIAERFGLDELVEHVVNEPVDYSFQMKAVEDSLKDDTQRTIYELLSMLQTQNLAYSEACFLDTALLLGSADREPKIDDVTLVKLFRLIRLVRYLRASA</sequence>
<dbReference type="InterPro" id="IPR050336">
    <property type="entry name" value="Chromosome_partition/occlusion"/>
</dbReference>